<protein>
    <submittedName>
        <fullName evidence="7">LRAT domain-containing protein</fullName>
    </submittedName>
</protein>
<dbReference type="PANTHER" id="PTHR13943">
    <property type="entry name" value="HRAS-LIKE SUPPRESSOR - RELATED"/>
    <property type="match status" value="1"/>
</dbReference>
<dbReference type="AlphaFoldDB" id="A0A914CG74"/>
<evidence type="ECO:0000313" key="7">
    <source>
        <dbReference type="WBParaSite" id="ACRNAN_scaffold101.g32080.t3"/>
    </source>
</evidence>
<dbReference type="Proteomes" id="UP000887540">
    <property type="component" value="Unplaced"/>
</dbReference>
<dbReference type="PANTHER" id="PTHR13943:SF77">
    <property type="entry name" value="LRAT DOMAIN-CONTAINING PROTEIN"/>
    <property type="match status" value="1"/>
</dbReference>
<dbReference type="Gene3D" id="3.90.1720.10">
    <property type="entry name" value="endopeptidase domain like (from Nostoc punctiforme)"/>
    <property type="match status" value="1"/>
</dbReference>
<dbReference type="InterPro" id="IPR051496">
    <property type="entry name" value="H-rev107_PLA/AT"/>
</dbReference>
<keyword evidence="6" id="KW-1185">Reference proteome</keyword>
<dbReference type="GO" id="GO:0004623">
    <property type="term" value="F:phospholipase A2 activity"/>
    <property type="evidence" value="ECO:0007669"/>
    <property type="project" value="TreeGrafter"/>
</dbReference>
<keyword evidence="2" id="KW-0808">Transferase</keyword>
<organism evidence="6 7">
    <name type="scientific">Acrobeloides nanus</name>
    <dbReference type="NCBI Taxonomy" id="290746"/>
    <lineage>
        <taxon>Eukaryota</taxon>
        <taxon>Metazoa</taxon>
        <taxon>Ecdysozoa</taxon>
        <taxon>Nematoda</taxon>
        <taxon>Chromadorea</taxon>
        <taxon>Rhabditida</taxon>
        <taxon>Tylenchina</taxon>
        <taxon>Cephalobomorpha</taxon>
        <taxon>Cephaloboidea</taxon>
        <taxon>Cephalobidae</taxon>
        <taxon>Acrobeloides</taxon>
    </lineage>
</organism>
<accession>A0A914CG74</accession>
<keyword evidence="3" id="KW-0378">Hydrolase</keyword>
<dbReference type="GO" id="GO:0016410">
    <property type="term" value="F:N-acyltransferase activity"/>
    <property type="evidence" value="ECO:0007669"/>
    <property type="project" value="TreeGrafter"/>
</dbReference>
<comment type="similarity">
    <text evidence="1">Belongs to the H-rev107 family.</text>
</comment>
<sequence length="132" mass="14562">MMKGGIFGNLRNLEIDHYGIYVGDGKVVHNKPGVGWMLATGGGVELCSFEEFTGLGDGDGHQWVKVFNAHGMDFDNNVTSDEKIMNGLKFSGEEVASRAINRIGEKAYHFKNNNSEHFVMECLLGVHKSNQI</sequence>
<keyword evidence="4" id="KW-0443">Lipid metabolism</keyword>
<dbReference type="InterPro" id="IPR007053">
    <property type="entry name" value="LRAT_dom"/>
</dbReference>
<evidence type="ECO:0000256" key="4">
    <source>
        <dbReference type="ARBA" id="ARBA00023098"/>
    </source>
</evidence>
<dbReference type="WBParaSite" id="ACRNAN_scaffold101.g32080.t3">
    <property type="protein sequence ID" value="ACRNAN_scaffold101.g32080.t3"/>
    <property type="gene ID" value="ACRNAN_scaffold101.g32080"/>
</dbReference>
<dbReference type="PROSITE" id="PS51934">
    <property type="entry name" value="LRAT"/>
    <property type="match status" value="1"/>
</dbReference>
<evidence type="ECO:0000256" key="1">
    <source>
        <dbReference type="ARBA" id="ARBA00007824"/>
    </source>
</evidence>
<evidence type="ECO:0000313" key="6">
    <source>
        <dbReference type="Proteomes" id="UP000887540"/>
    </source>
</evidence>
<dbReference type="Pfam" id="PF04970">
    <property type="entry name" value="LRAT"/>
    <property type="match status" value="1"/>
</dbReference>
<proteinExistence type="inferred from homology"/>
<feature type="domain" description="LRAT" evidence="5">
    <location>
        <begin position="7"/>
        <end position="131"/>
    </location>
</feature>
<evidence type="ECO:0000256" key="3">
    <source>
        <dbReference type="ARBA" id="ARBA00022801"/>
    </source>
</evidence>
<evidence type="ECO:0000259" key="5">
    <source>
        <dbReference type="PROSITE" id="PS51934"/>
    </source>
</evidence>
<reference evidence="7" key="1">
    <citation type="submission" date="2022-11" db="UniProtKB">
        <authorList>
            <consortium name="WormBaseParasite"/>
        </authorList>
    </citation>
    <scope>IDENTIFICATION</scope>
</reference>
<evidence type="ECO:0000256" key="2">
    <source>
        <dbReference type="ARBA" id="ARBA00022679"/>
    </source>
</evidence>
<dbReference type="GO" id="GO:0005737">
    <property type="term" value="C:cytoplasm"/>
    <property type="evidence" value="ECO:0007669"/>
    <property type="project" value="TreeGrafter"/>
</dbReference>
<dbReference type="GO" id="GO:0070292">
    <property type="term" value="P:N-acylphosphatidylethanolamine metabolic process"/>
    <property type="evidence" value="ECO:0007669"/>
    <property type="project" value="TreeGrafter"/>
</dbReference>
<name>A0A914CG74_9BILA</name>
<dbReference type="GO" id="GO:0008970">
    <property type="term" value="F:phospholipase A1 activity"/>
    <property type="evidence" value="ECO:0007669"/>
    <property type="project" value="TreeGrafter"/>
</dbReference>